<dbReference type="GO" id="GO:0005874">
    <property type="term" value="C:microtubule"/>
    <property type="evidence" value="ECO:0007669"/>
    <property type="project" value="UniProtKB-KW"/>
</dbReference>
<accession>A0A1Y2EXG7</accession>
<dbReference type="Gene3D" id="1.20.120.1900">
    <property type="entry name" value="Gamma-tubulin complex, C-terminal domain"/>
    <property type="match status" value="1"/>
</dbReference>
<keyword evidence="9" id="KW-1185">Reference proteome</keyword>
<dbReference type="GO" id="GO:0051225">
    <property type="term" value="P:spindle assembly"/>
    <property type="evidence" value="ECO:0007669"/>
    <property type="project" value="TreeGrafter"/>
</dbReference>
<dbReference type="AlphaFoldDB" id="A0A1Y2EXG7"/>
<sequence>MFDLRPVDDGVLGSGTPLRSLYPTKSTRFPLAPGPSSAFRLPLIADTDQPVEFVDPVVKSLLRSTALLGEPSKQAGTTLEAEGVFDATSELEAAGEVPTEPSKDIWAEALEPGPAPAPRILSWDSLRTPDEQRYQSPLLSEASTCVWEAENSPFSSRAPTYTHETLITNLIAVSLGLESVLFAWDSAAEVFVWREDVKGKGRDDGRLWGASAQASASLTKPFLAIGTALVRLEGVVKALKISQTPANRSTRVKQLRNEPSSTSHAVSASLSTFLAWVREELAGLQRCGSPSSLGKVEALADAGLLALATRVEPIRTTLDSLATLFYRPIVSSPPYPLLPLATPSLLSHLYDHLHHHLQHSLTPPLLDQAVAAWLLDGAMGDWWRGWEDWLGVREDAKERDWAMLGIEVRRSSRKKSARVTDDEDEPVEADEIEYILHTSQLPRFFPRTVAVELFEAGRALRLLRRAKPSHPLCPPQIIEGAGRGLLWSEGEAQSYGSSVLERARALRRQISTWRLNSNTNPSPLPKRLVPPPPPPQAQLASSTKYPQELAPLFRLFDQPPDSSSSPSAWQGAGQHSAMLEFVSSRLIAPNTMSILPPSTPSLPILLSTSLFEPLRSYAHLPSTSLLTLFFSNLSLASHIQILHSYFLFGDQPFARRLQDSLFAPPEEKEGATLRRRRRRDQKLYGDDQGELGVERETWGTGLGVHLNDRTTWPPGGAELSLTLRTALGDSLTERLERMEKSKEEKELTIWREVEARLSFAYKEGEEEEERKWADPHSLAALDFLYLAYDTPSPLHLVLTPTILSKYNAIFTHLLRLFRIEAVARSIWQDVAKPNLVSTPTGRYADSASAKLLLDSDPPTRRALLALAFEVRGLVSTLCSYSFDAGVEENYQAFRRALDRVEKVSKAREGTALDGDGDEEGEEREAWNLDSLASLHHHFLDRVQQALLLKRSQAALLKVVEGGIFDAVLLLGRKIKEWRRKEGGEGWDEQEINKEILGLHAKLQASATTLTKVLQALDDRGSTSSKKKGAKEVPKELDIPLERGASYVQELLVRIDSNRFYSSREE</sequence>
<dbReference type="GO" id="GO:0005816">
    <property type="term" value="C:spindle pole body"/>
    <property type="evidence" value="ECO:0007669"/>
    <property type="project" value="UniProtKB-ARBA"/>
</dbReference>
<evidence type="ECO:0000256" key="2">
    <source>
        <dbReference type="ARBA" id="ARBA00022490"/>
    </source>
</evidence>
<dbReference type="GO" id="GO:0000922">
    <property type="term" value="C:spindle pole"/>
    <property type="evidence" value="ECO:0007669"/>
    <property type="project" value="InterPro"/>
</dbReference>
<feature type="compositionally biased region" description="Pro residues" evidence="6">
    <location>
        <begin position="522"/>
        <end position="536"/>
    </location>
</feature>
<dbReference type="STRING" id="106004.A0A1Y2EXG7"/>
<evidence type="ECO:0000313" key="8">
    <source>
        <dbReference type="EMBL" id="ORY75934.1"/>
    </source>
</evidence>
<keyword evidence="4 5" id="KW-0206">Cytoskeleton</keyword>
<feature type="region of interest" description="Disordered" evidence="6">
    <location>
        <begin position="514"/>
        <end position="542"/>
    </location>
</feature>
<dbReference type="InterPro" id="IPR007259">
    <property type="entry name" value="GCP"/>
</dbReference>
<proteinExistence type="inferred from homology"/>
<dbReference type="Proteomes" id="UP000193467">
    <property type="component" value="Unassembled WGS sequence"/>
</dbReference>
<evidence type="ECO:0000256" key="4">
    <source>
        <dbReference type="ARBA" id="ARBA00023212"/>
    </source>
</evidence>
<dbReference type="GO" id="GO:0000278">
    <property type="term" value="P:mitotic cell cycle"/>
    <property type="evidence" value="ECO:0007669"/>
    <property type="project" value="TreeGrafter"/>
</dbReference>
<keyword evidence="3 5" id="KW-0493">Microtubule</keyword>
<dbReference type="OrthoDB" id="775571at2759"/>
<dbReference type="EMBL" id="MCGR01000036">
    <property type="protein sequence ID" value="ORY75934.1"/>
    <property type="molecule type" value="Genomic_DNA"/>
</dbReference>
<dbReference type="GO" id="GO:0031122">
    <property type="term" value="P:cytoplasmic microtubule organization"/>
    <property type="evidence" value="ECO:0007669"/>
    <property type="project" value="TreeGrafter"/>
</dbReference>
<dbReference type="InParanoid" id="A0A1Y2EXG7"/>
<comment type="similarity">
    <text evidence="1 5">Belongs to the TUBGCP family.</text>
</comment>
<dbReference type="PANTHER" id="PTHR19302:SF70">
    <property type="entry name" value="GAMMA-TUBULIN COMPLEX COMPONENT 6"/>
    <property type="match status" value="1"/>
</dbReference>
<dbReference type="PANTHER" id="PTHR19302">
    <property type="entry name" value="GAMMA TUBULIN COMPLEX PROTEIN"/>
    <property type="match status" value="1"/>
</dbReference>
<protein>
    <recommendedName>
        <fullName evidence="5">Spindle pole body component</fullName>
    </recommendedName>
</protein>
<dbReference type="GO" id="GO:0051011">
    <property type="term" value="F:microtubule minus-end binding"/>
    <property type="evidence" value="ECO:0007669"/>
    <property type="project" value="TreeGrafter"/>
</dbReference>
<evidence type="ECO:0000259" key="7">
    <source>
        <dbReference type="Pfam" id="PF04130"/>
    </source>
</evidence>
<keyword evidence="2 5" id="KW-0963">Cytoplasm</keyword>
<dbReference type="Pfam" id="PF04130">
    <property type="entry name" value="GCP_C_terminal"/>
    <property type="match status" value="1"/>
</dbReference>
<dbReference type="GO" id="GO:0051321">
    <property type="term" value="P:meiotic cell cycle"/>
    <property type="evidence" value="ECO:0007669"/>
    <property type="project" value="TreeGrafter"/>
</dbReference>
<dbReference type="InterPro" id="IPR042241">
    <property type="entry name" value="GCP_C_sf"/>
</dbReference>
<evidence type="ECO:0000256" key="3">
    <source>
        <dbReference type="ARBA" id="ARBA00022701"/>
    </source>
</evidence>
<evidence type="ECO:0000256" key="1">
    <source>
        <dbReference type="ARBA" id="ARBA00010337"/>
    </source>
</evidence>
<comment type="subcellular location">
    <subcellularLocation>
        <location evidence="5">Cytoplasm</location>
        <location evidence="5">Cytoskeleton</location>
        <location evidence="5">Microtubule organizing center</location>
    </subcellularLocation>
</comment>
<name>A0A1Y2EXG7_9BASI</name>
<dbReference type="GO" id="GO:0000930">
    <property type="term" value="C:gamma-tubulin complex"/>
    <property type="evidence" value="ECO:0007669"/>
    <property type="project" value="TreeGrafter"/>
</dbReference>
<evidence type="ECO:0000256" key="6">
    <source>
        <dbReference type="SAM" id="MobiDB-lite"/>
    </source>
</evidence>
<feature type="domain" description="Gamma tubulin complex component C-terminal" evidence="7">
    <location>
        <begin position="635"/>
        <end position="1060"/>
    </location>
</feature>
<dbReference type="GO" id="GO:0007020">
    <property type="term" value="P:microtubule nucleation"/>
    <property type="evidence" value="ECO:0007669"/>
    <property type="project" value="InterPro"/>
</dbReference>
<organism evidence="8 9">
    <name type="scientific">Leucosporidium creatinivorum</name>
    <dbReference type="NCBI Taxonomy" id="106004"/>
    <lineage>
        <taxon>Eukaryota</taxon>
        <taxon>Fungi</taxon>
        <taxon>Dikarya</taxon>
        <taxon>Basidiomycota</taxon>
        <taxon>Pucciniomycotina</taxon>
        <taxon>Microbotryomycetes</taxon>
        <taxon>Leucosporidiales</taxon>
        <taxon>Leucosporidium</taxon>
    </lineage>
</organism>
<gene>
    <name evidence="8" type="ORF">BCR35DRAFT_305983</name>
</gene>
<evidence type="ECO:0000313" key="9">
    <source>
        <dbReference type="Proteomes" id="UP000193467"/>
    </source>
</evidence>
<dbReference type="GO" id="GO:0043015">
    <property type="term" value="F:gamma-tubulin binding"/>
    <property type="evidence" value="ECO:0007669"/>
    <property type="project" value="InterPro"/>
</dbReference>
<comment type="caution">
    <text evidence="8">The sequence shown here is derived from an EMBL/GenBank/DDBJ whole genome shotgun (WGS) entry which is preliminary data.</text>
</comment>
<reference evidence="8 9" key="1">
    <citation type="submission" date="2016-07" db="EMBL/GenBank/DDBJ databases">
        <title>Pervasive Adenine N6-methylation of Active Genes in Fungi.</title>
        <authorList>
            <consortium name="DOE Joint Genome Institute"/>
            <person name="Mondo S.J."/>
            <person name="Dannebaum R.O."/>
            <person name="Kuo R.C."/>
            <person name="Labutti K."/>
            <person name="Haridas S."/>
            <person name="Kuo A."/>
            <person name="Salamov A."/>
            <person name="Ahrendt S.R."/>
            <person name="Lipzen A."/>
            <person name="Sullivan W."/>
            <person name="Andreopoulos W.B."/>
            <person name="Clum A."/>
            <person name="Lindquist E."/>
            <person name="Daum C."/>
            <person name="Ramamoorthy G.K."/>
            <person name="Gryganskyi A."/>
            <person name="Culley D."/>
            <person name="Magnuson J.K."/>
            <person name="James T.Y."/>
            <person name="O'Malley M.A."/>
            <person name="Stajich J.E."/>
            <person name="Spatafora J.W."/>
            <person name="Visel A."/>
            <person name="Grigoriev I.V."/>
        </authorList>
    </citation>
    <scope>NUCLEOTIDE SEQUENCE [LARGE SCALE GENOMIC DNA]</scope>
    <source>
        <strain evidence="8 9">62-1032</strain>
    </source>
</reference>
<evidence type="ECO:0000256" key="5">
    <source>
        <dbReference type="RuleBase" id="RU363050"/>
    </source>
</evidence>
<dbReference type="InterPro" id="IPR040457">
    <property type="entry name" value="GCP_C"/>
</dbReference>